<name>A0ABU6YBW5_9FABA</name>
<sequence>MVRGGRLEEWERGKHREGSGHAGGSDKGESRGGFALGVWRKYQGCRVWNRNRERTMNNVGSVVTVFVDNLPLNVSKRGLYMKFGKFGYVNDIFVSRKARKTTVGPKLFISLSKYRKYDSRSGVMNGRKETIGQQRKITQKWVEIKKDRRPTNKGVKPINFLRVMNLLLDERKGPGDIECRDTGPYRYLVTFLSPEIRDEALNNELLNSVFDEVRHHWNLFWCLSRRVIKVDDRADESKSYTIARVLLDCFEWEKINEWIFVKIGDREFDVFVKEFGSEIYGVQSHPNVWDDDSDSSSREGARSETMVEKTSGVMERALNDVNLNSNDIMDPLLEAVIMEKWGDVHRINYDGCHYGRYSPFEMTKDVLTHGNDNMFGERTCLMDLDPMTFEAHIAKRSNGDPGSECDLSIQITIQKENKTVCKVFTNNQIQTNIPLPRQRDTPARVQMLSSL</sequence>
<feature type="region of interest" description="Disordered" evidence="1">
    <location>
        <begin position="1"/>
        <end position="29"/>
    </location>
</feature>
<evidence type="ECO:0000256" key="1">
    <source>
        <dbReference type="SAM" id="MobiDB-lite"/>
    </source>
</evidence>
<evidence type="ECO:0000259" key="2">
    <source>
        <dbReference type="Pfam" id="PF00076"/>
    </source>
</evidence>
<dbReference type="EMBL" id="JASCZI010241825">
    <property type="protein sequence ID" value="MED6207406.1"/>
    <property type="molecule type" value="Genomic_DNA"/>
</dbReference>
<dbReference type="InterPro" id="IPR035979">
    <property type="entry name" value="RBD_domain_sf"/>
</dbReference>
<keyword evidence="4" id="KW-1185">Reference proteome</keyword>
<evidence type="ECO:0000313" key="3">
    <source>
        <dbReference type="EMBL" id="MED6207406.1"/>
    </source>
</evidence>
<gene>
    <name evidence="3" type="ORF">PIB30_035507</name>
</gene>
<reference evidence="3 4" key="1">
    <citation type="journal article" date="2023" name="Plants (Basel)">
        <title>Bridging the Gap: Combining Genomics and Transcriptomics Approaches to Understand Stylosanthes scabra, an Orphan Legume from the Brazilian Caatinga.</title>
        <authorList>
            <person name="Ferreira-Neto J.R.C."/>
            <person name="da Silva M.D."/>
            <person name="Binneck E."/>
            <person name="de Melo N.F."/>
            <person name="da Silva R.H."/>
            <person name="de Melo A.L.T.M."/>
            <person name="Pandolfi V."/>
            <person name="Bustamante F.O."/>
            <person name="Brasileiro-Vidal A.C."/>
            <person name="Benko-Iseppon A.M."/>
        </authorList>
    </citation>
    <scope>NUCLEOTIDE SEQUENCE [LARGE SCALE GENOMIC DNA]</scope>
    <source>
        <tissue evidence="3">Leaves</tissue>
    </source>
</reference>
<comment type="caution">
    <text evidence="3">The sequence shown here is derived from an EMBL/GenBank/DDBJ whole genome shotgun (WGS) entry which is preliminary data.</text>
</comment>
<organism evidence="3 4">
    <name type="scientific">Stylosanthes scabra</name>
    <dbReference type="NCBI Taxonomy" id="79078"/>
    <lineage>
        <taxon>Eukaryota</taxon>
        <taxon>Viridiplantae</taxon>
        <taxon>Streptophyta</taxon>
        <taxon>Embryophyta</taxon>
        <taxon>Tracheophyta</taxon>
        <taxon>Spermatophyta</taxon>
        <taxon>Magnoliopsida</taxon>
        <taxon>eudicotyledons</taxon>
        <taxon>Gunneridae</taxon>
        <taxon>Pentapetalae</taxon>
        <taxon>rosids</taxon>
        <taxon>fabids</taxon>
        <taxon>Fabales</taxon>
        <taxon>Fabaceae</taxon>
        <taxon>Papilionoideae</taxon>
        <taxon>50 kb inversion clade</taxon>
        <taxon>dalbergioids sensu lato</taxon>
        <taxon>Dalbergieae</taxon>
        <taxon>Pterocarpus clade</taxon>
        <taxon>Stylosanthes</taxon>
    </lineage>
</organism>
<dbReference type="InterPro" id="IPR000504">
    <property type="entry name" value="RRM_dom"/>
</dbReference>
<evidence type="ECO:0000313" key="4">
    <source>
        <dbReference type="Proteomes" id="UP001341840"/>
    </source>
</evidence>
<feature type="domain" description="RRM" evidence="2">
    <location>
        <begin position="65"/>
        <end position="100"/>
    </location>
</feature>
<proteinExistence type="predicted"/>
<protein>
    <recommendedName>
        <fullName evidence="2">RRM domain-containing protein</fullName>
    </recommendedName>
</protein>
<accession>A0ABU6YBW5</accession>
<dbReference type="SUPFAM" id="SSF54928">
    <property type="entry name" value="RNA-binding domain, RBD"/>
    <property type="match status" value="1"/>
</dbReference>
<dbReference type="Proteomes" id="UP001341840">
    <property type="component" value="Unassembled WGS sequence"/>
</dbReference>
<dbReference type="Pfam" id="PF00076">
    <property type="entry name" value="RRM_1"/>
    <property type="match status" value="1"/>
</dbReference>